<reference evidence="2" key="1">
    <citation type="submission" date="2022-11" db="UniProtKB">
        <authorList>
            <consortium name="WormBaseParasite"/>
        </authorList>
    </citation>
    <scope>IDENTIFICATION</scope>
</reference>
<proteinExistence type="predicted"/>
<keyword evidence="1" id="KW-1185">Reference proteome</keyword>
<name>A0A915JIH9_ROMCU</name>
<dbReference type="AlphaFoldDB" id="A0A915JIH9"/>
<protein>
    <submittedName>
        <fullName evidence="2">Uncharacterized protein</fullName>
    </submittedName>
</protein>
<sequence length="77" mass="9097">MMALLNHGKFYTINWHLLKRPFEKFRGKRQYQIVDQAIACHRVAQIATYDVVRSDFVDSRCLTIAGKFTIFQFETVL</sequence>
<evidence type="ECO:0000313" key="2">
    <source>
        <dbReference type="WBParaSite" id="nRc.2.0.1.t25954-RA"/>
    </source>
</evidence>
<organism evidence="1 2">
    <name type="scientific">Romanomermis culicivorax</name>
    <name type="common">Nematode worm</name>
    <dbReference type="NCBI Taxonomy" id="13658"/>
    <lineage>
        <taxon>Eukaryota</taxon>
        <taxon>Metazoa</taxon>
        <taxon>Ecdysozoa</taxon>
        <taxon>Nematoda</taxon>
        <taxon>Enoplea</taxon>
        <taxon>Dorylaimia</taxon>
        <taxon>Mermithida</taxon>
        <taxon>Mermithoidea</taxon>
        <taxon>Mermithidae</taxon>
        <taxon>Romanomermis</taxon>
    </lineage>
</organism>
<dbReference type="WBParaSite" id="nRc.2.0.1.t25954-RA">
    <property type="protein sequence ID" value="nRc.2.0.1.t25954-RA"/>
    <property type="gene ID" value="nRc.2.0.1.g25954"/>
</dbReference>
<accession>A0A915JIH9</accession>
<dbReference type="Proteomes" id="UP000887565">
    <property type="component" value="Unplaced"/>
</dbReference>
<evidence type="ECO:0000313" key="1">
    <source>
        <dbReference type="Proteomes" id="UP000887565"/>
    </source>
</evidence>